<evidence type="ECO:0000256" key="21">
    <source>
        <dbReference type="ARBA" id="ARBA00023140"/>
    </source>
</evidence>
<evidence type="ECO:0000256" key="23">
    <source>
        <dbReference type="ARBA" id="ARBA00023221"/>
    </source>
</evidence>
<dbReference type="PROSITE" id="PS51387">
    <property type="entry name" value="FAD_PCMH"/>
    <property type="match status" value="1"/>
</dbReference>
<evidence type="ECO:0000256" key="1">
    <source>
        <dbReference type="ARBA" id="ARBA00001974"/>
    </source>
</evidence>
<dbReference type="GO" id="GO:0008203">
    <property type="term" value="P:cholesterol metabolic process"/>
    <property type="evidence" value="ECO:0007669"/>
    <property type="project" value="UniProtKB-KW"/>
</dbReference>
<dbReference type="InterPro" id="IPR016166">
    <property type="entry name" value="FAD-bd_PCMH"/>
</dbReference>
<dbReference type="Pfam" id="PF01565">
    <property type="entry name" value="FAD_binding_4"/>
    <property type="match status" value="1"/>
</dbReference>
<dbReference type="InterPro" id="IPR040165">
    <property type="entry name" value="Diminuto-like"/>
</dbReference>
<evidence type="ECO:0000256" key="10">
    <source>
        <dbReference type="ARBA" id="ARBA00022630"/>
    </source>
</evidence>
<dbReference type="InParanoid" id="A0A6P9A349"/>
<dbReference type="GeneID" id="117651694"/>
<evidence type="ECO:0000256" key="9">
    <source>
        <dbReference type="ARBA" id="ARBA00022548"/>
    </source>
</evidence>
<accession>A0A6P9A349</accession>
<keyword evidence="23" id="KW-0753">Steroid metabolism</keyword>
<gene>
    <name evidence="32" type="primary">LOC117651694</name>
</gene>
<evidence type="ECO:0000256" key="8">
    <source>
        <dbReference type="ARBA" id="ARBA00022516"/>
    </source>
</evidence>
<protein>
    <recommendedName>
        <fullName evidence="7">Delta(24)-sterol reductase</fullName>
        <ecNumber evidence="6">1.3.1.72</ecNumber>
    </recommendedName>
    <alternativeName>
        <fullName evidence="27">24-dehydrocholesterol reductase</fullName>
    </alternativeName>
    <alternativeName>
        <fullName evidence="28">3-beta-hydroxysterol Delta-24-reductase</fullName>
    </alternativeName>
</protein>
<keyword evidence="13" id="KW-0256">Endoplasmic reticulum</keyword>
<evidence type="ECO:0000256" key="15">
    <source>
        <dbReference type="ARBA" id="ARBA00022857"/>
    </source>
</evidence>
<evidence type="ECO:0000256" key="22">
    <source>
        <dbReference type="ARBA" id="ARBA00023166"/>
    </source>
</evidence>
<keyword evidence="16 29" id="KW-1133">Transmembrane helix</keyword>
<evidence type="ECO:0000256" key="4">
    <source>
        <dbReference type="ARBA" id="ARBA00004389"/>
    </source>
</evidence>
<sequence>MAAKKHETEVEGGGRFDAVLEHILIHYRWVFVLLLLPLSLVYDALLYVRTWVVFQLSSAPGKHALKVQRVADQVKQWKAEGGRVPMCTARPTWQTMSFRHSNYKKTFFTVNLNLVDILELSAEKRTVRVEPLVTMGQLTATLDPLGWTLPFVPELDDLTVGGLVMGTGVETSSHKYGLFQHICVAYELVLADGSTVQVTKESDPDLFYAVPWSYGTLGLLTAVEIQIVPALRFVKLQYDPVHSLDEAVAAINRLLALQDNNEFVEALMFSKDEGVVMTGNMVSCADWGKLNEIGRCYKPWFFEHVRTFLKTGPAVEYIPLRDYQHRHSRSLFWEIKEIIPFGNNVLFRYLFGWMTPPKVSLLKLTQTQAVKKLYENNHIIQDMLVPIETLKDAVLFFDKEVEVYPLWLCPFRLPSEPGMLQVPKDSMYVDIGVYGVPGKQGFQPKETTRRIEAFVAKAKGFQMLYADTYTTREEFRKMFNHSLYDKVRARLKCEKAFPEVYDKVCRKARD</sequence>
<evidence type="ECO:0000256" key="17">
    <source>
        <dbReference type="ARBA" id="ARBA00023002"/>
    </source>
</evidence>
<evidence type="ECO:0000256" key="16">
    <source>
        <dbReference type="ARBA" id="ARBA00022989"/>
    </source>
</evidence>
<evidence type="ECO:0000256" key="14">
    <source>
        <dbReference type="ARBA" id="ARBA00022827"/>
    </source>
</evidence>
<dbReference type="OrthoDB" id="415825at2759"/>
<keyword evidence="17" id="KW-0560">Oxidoreductase</keyword>
<evidence type="ECO:0000256" key="3">
    <source>
        <dbReference type="ARBA" id="ARBA00004275"/>
    </source>
</evidence>
<keyword evidence="18" id="KW-0333">Golgi apparatus</keyword>
<dbReference type="GO" id="GO:0005789">
    <property type="term" value="C:endoplasmic reticulum membrane"/>
    <property type="evidence" value="ECO:0007669"/>
    <property type="project" value="UniProtKB-SubCell"/>
</dbReference>
<dbReference type="GO" id="GO:0000139">
    <property type="term" value="C:Golgi membrane"/>
    <property type="evidence" value="ECO:0007669"/>
    <property type="project" value="UniProtKB-SubCell"/>
</dbReference>
<evidence type="ECO:0000256" key="5">
    <source>
        <dbReference type="ARBA" id="ARBA00011738"/>
    </source>
</evidence>
<evidence type="ECO:0000313" key="32">
    <source>
        <dbReference type="RefSeq" id="XP_034251850.1"/>
    </source>
</evidence>
<evidence type="ECO:0000256" key="28">
    <source>
        <dbReference type="ARBA" id="ARBA00080612"/>
    </source>
</evidence>
<dbReference type="GO" id="GO:0000246">
    <property type="term" value="F:Delta24(24-1) sterol reductase activity"/>
    <property type="evidence" value="ECO:0007669"/>
    <property type="project" value="TreeGrafter"/>
</dbReference>
<dbReference type="RefSeq" id="XP_034251850.1">
    <property type="nucleotide sequence ID" value="XM_034395959.1"/>
</dbReference>
<dbReference type="FunFam" id="3.30.465.10:FF:000032">
    <property type="entry name" value="Delta(24)-sterol reductase"/>
    <property type="match status" value="1"/>
</dbReference>
<evidence type="ECO:0000256" key="26">
    <source>
        <dbReference type="ARBA" id="ARBA00056986"/>
    </source>
</evidence>
<keyword evidence="31" id="KW-1185">Reference proteome</keyword>
<reference evidence="32" key="1">
    <citation type="submission" date="2025-08" db="UniProtKB">
        <authorList>
            <consortium name="RefSeq"/>
        </authorList>
    </citation>
    <scope>IDENTIFICATION</scope>
    <source>
        <tissue evidence="32">Total insect</tissue>
    </source>
</reference>
<dbReference type="GO" id="GO:0005777">
    <property type="term" value="C:peroxisome"/>
    <property type="evidence" value="ECO:0007669"/>
    <property type="project" value="UniProtKB-SubCell"/>
</dbReference>
<dbReference type="GO" id="GO:0071949">
    <property type="term" value="F:FAD binding"/>
    <property type="evidence" value="ECO:0007669"/>
    <property type="project" value="InterPro"/>
</dbReference>
<evidence type="ECO:0000256" key="29">
    <source>
        <dbReference type="SAM" id="Phobius"/>
    </source>
</evidence>
<comment type="function">
    <text evidence="26">Catalyzes the reduction of the delta-24 double bond of sterol intermediates during cholesterol biosynthesis. In addition to its cholesterol-synthesizing activity, can protect cells from oxidative stress by reducing caspase 3 activity during apoptosis induced by oxidative stress. Also protects against amyloid-beta peptide-induced apoptosis.</text>
</comment>
<dbReference type="PANTHER" id="PTHR10801:SF0">
    <property type="entry name" value="DELTA(24)-STEROL REDUCTASE"/>
    <property type="match status" value="1"/>
</dbReference>
<dbReference type="GO" id="GO:0050614">
    <property type="term" value="F:Delta24-sterol reductase activity"/>
    <property type="evidence" value="ECO:0007669"/>
    <property type="project" value="UniProtKB-EC"/>
</dbReference>
<evidence type="ECO:0000256" key="18">
    <source>
        <dbReference type="ARBA" id="ARBA00023034"/>
    </source>
</evidence>
<dbReference type="EC" id="1.3.1.72" evidence="6"/>
<keyword evidence="20 29" id="KW-0472">Membrane</keyword>
<organism evidence="32">
    <name type="scientific">Thrips palmi</name>
    <name type="common">Melon thrips</name>
    <dbReference type="NCBI Taxonomy" id="161013"/>
    <lineage>
        <taxon>Eukaryota</taxon>
        <taxon>Metazoa</taxon>
        <taxon>Ecdysozoa</taxon>
        <taxon>Arthropoda</taxon>
        <taxon>Hexapoda</taxon>
        <taxon>Insecta</taxon>
        <taxon>Pterygota</taxon>
        <taxon>Neoptera</taxon>
        <taxon>Paraneoptera</taxon>
        <taxon>Thysanoptera</taxon>
        <taxon>Terebrantia</taxon>
        <taxon>Thripoidea</taxon>
        <taxon>Thripidae</taxon>
        <taxon>Thrips</taxon>
    </lineage>
</organism>
<dbReference type="InterPro" id="IPR006094">
    <property type="entry name" value="Oxid_FAD_bind_N"/>
</dbReference>
<keyword evidence="12" id="KW-0732">Signal</keyword>
<evidence type="ECO:0000259" key="30">
    <source>
        <dbReference type="PROSITE" id="PS51387"/>
    </source>
</evidence>
<evidence type="ECO:0000256" key="6">
    <source>
        <dbReference type="ARBA" id="ARBA00012405"/>
    </source>
</evidence>
<comment type="cofactor">
    <cofactor evidence="1">
        <name>FAD</name>
        <dbReference type="ChEBI" id="CHEBI:57692"/>
    </cofactor>
</comment>
<evidence type="ECO:0000256" key="27">
    <source>
        <dbReference type="ARBA" id="ARBA00078485"/>
    </source>
</evidence>
<dbReference type="AlphaFoldDB" id="A0A6P9A349"/>
<keyword evidence="8" id="KW-0444">Lipid biosynthesis</keyword>
<proteinExistence type="predicted"/>
<evidence type="ECO:0000256" key="13">
    <source>
        <dbReference type="ARBA" id="ARBA00022824"/>
    </source>
</evidence>
<name>A0A6P9A349_THRPL</name>
<keyword evidence="15" id="KW-0521">NADP</keyword>
<evidence type="ECO:0000313" key="31">
    <source>
        <dbReference type="Proteomes" id="UP000515158"/>
    </source>
</evidence>
<keyword evidence="11 29" id="KW-0812">Transmembrane</keyword>
<keyword evidence="10" id="KW-0285">Flavoprotein</keyword>
<comment type="subcellular location">
    <subcellularLocation>
        <location evidence="4">Endoplasmic reticulum membrane</location>
        <topology evidence="4">Single-pass membrane protein</topology>
    </subcellularLocation>
    <subcellularLocation>
        <location evidence="2">Golgi apparatus membrane</location>
        <topology evidence="2">Single-pass membrane protein</topology>
    </subcellularLocation>
    <subcellularLocation>
        <location evidence="3">Peroxisome</location>
    </subcellularLocation>
</comment>
<dbReference type="Gene3D" id="3.30.465.10">
    <property type="match status" value="1"/>
</dbReference>
<keyword evidence="21" id="KW-0576">Peroxisome</keyword>
<feature type="transmembrane region" description="Helical" evidence="29">
    <location>
        <begin position="29"/>
        <end position="48"/>
    </location>
</feature>
<evidence type="ECO:0000256" key="20">
    <source>
        <dbReference type="ARBA" id="ARBA00023136"/>
    </source>
</evidence>
<comment type="catalytic activity">
    <reaction evidence="25">
        <text>5alpha-cholest-8-en-3beta-ol + NADP(+) = zymosterol + NADPH + H(+)</text>
        <dbReference type="Rhea" id="RHEA:36399"/>
        <dbReference type="ChEBI" id="CHEBI:15378"/>
        <dbReference type="ChEBI" id="CHEBI:16608"/>
        <dbReference type="ChEBI" id="CHEBI:18252"/>
        <dbReference type="ChEBI" id="CHEBI:57783"/>
        <dbReference type="ChEBI" id="CHEBI:58349"/>
        <dbReference type="EC" id="1.3.1.72"/>
    </reaction>
    <physiologicalReaction direction="right-to-left" evidence="25">
        <dbReference type="Rhea" id="RHEA:36401"/>
    </physiologicalReaction>
</comment>
<keyword evidence="22" id="KW-1207">Sterol metabolism</keyword>
<comment type="subunit">
    <text evidence="5">Homodimer.</text>
</comment>
<evidence type="ECO:0000256" key="24">
    <source>
        <dbReference type="ARBA" id="ARBA00051033"/>
    </source>
</evidence>
<dbReference type="PANTHER" id="PTHR10801">
    <property type="entry name" value="24-DEHYDROCHOLESTEROL REDUCTASE"/>
    <property type="match status" value="1"/>
</dbReference>
<dbReference type="KEGG" id="tpal:117651694"/>
<feature type="domain" description="FAD-binding PCMH-type" evidence="30">
    <location>
        <begin position="56"/>
        <end position="230"/>
    </location>
</feature>
<evidence type="ECO:0000256" key="7">
    <source>
        <dbReference type="ARBA" id="ARBA00019086"/>
    </source>
</evidence>
<keyword evidence="9" id="KW-0153">Cholesterol metabolism</keyword>
<evidence type="ECO:0000256" key="2">
    <source>
        <dbReference type="ARBA" id="ARBA00004194"/>
    </source>
</evidence>
<keyword evidence="14" id="KW-0274">FAD</keyword>
<dbReference type="InterPro" id="IPR016169">
    <property type="entry name" value="FAD-bd_PCMH_sub2"/>
</dbReference>
<evidence type="ECO:0000256" key="25">
    <source>
        <dbReference type="ARBA" id="ARBA00052927"/>
    </source>
</evidence>
<evidence type="ECO:0000256" key="12">
    <source>
        <dbReference type="ARBA" id="ARBA00022729"/>
    </source>
</evidence>
<evidence type="ECO:0000256" key="11">
    <source>
        <dbReference type="ARBA" id="ARBA00022692"/>
    </source>
</evidence>
<dbReference type="SUPFAM" id="SSF56176">
    <property type="entry name" value="FAD-binding/transporter-associated domain-like"/>
    <property type="match status" value="1"/>
</dbReference>
<comment type="catalytic activity">
    <reaction evidence="24">
        <text>lanosterol + NADPH + H(+) = 24,25-dihydrolanosterol + NADP(+)</text>
        <dbReference type="Rhea" id="RHEA:33919"/>
        <dbReference type="ChEBI" id="CHEBI:15378"/>
        <dbReference type="ChEBI" id="CHEBI:16521"/>
        <dbReference type="ChEBI" id="CHEBI:28113"/>
        <dbReference type="ChEBI" id="CHEBI:57783"/>
        <dbReference type="ChEBI" id="CHEBI:58349"/>
    </reaction>
    <physiologicalReaction direction="left-to-right" evidence="24">
        <dbReference type="Rhea" id="RHEA:33920"/>
    </physiologicalReaction>
</comment>
<dbReference type="Proteomes" id="UP000515158">
    <property type="component" value="Unplaced"/>
</dbReference>
<evidence type="ECO:0000256" key="19">
    <source>
        <dbReference type="ARBA" id="ARBA00023098"/>
    </source>
</evidence>
<keyword evidence="19" id="KW-0443">Lipid metabolism</keyword>
<dbReference type="InterPro" id="IPR036318">
    <property type="entry name" value="FAD-bd_PCMH-like_sf"/>
</dbReference>